<dbReference type="GO" id="GO:0016740">
    <property type="term" value="F:transferase activity"/>
    <property type="evidence" value="ECO:0007669"/>
    <property type="project" value="UniProtKB-KW"/>
</dbReference>
<comment type="similarity">
    <text evidence="1">Belongs to the 'phage' integrase family.</text>
</comment>
<evidence type="ECO:0000256" key="1">
    <source>
        <dbReference type="ARBA" id="ARBA00008857"/>
    </source>
</evidence>
<dbReference type="CDD" id="cd00801">
    <property type="entry name" value="INT_P4_C"/>
    <property type="match status" value="1"/>
</dbReference>
<dbReference type="GO" id="GO:0075713">
    <property type="term" value="P:establishment of integrated proviral latency"/>
    <property type="evidence" value="ECO:0007669"/>
    <property type="project" value="UniProtKB-KW"/>
</dbReference>
<sequence>MPALTDGQIRNALKRVAKQQKTETLTDGEGRGVGRLTLVLKPMPTRVTSDWFAQQWRDGKRIKSKIGSYPHMGLAEAREVFTRDFSTTIHKGGSIKVVGDNRPGTVIDLFDAYVDSLKEAGKSSWPQARKGLHKIADQLGRNRLARDIEPDDVLNVIRPIYDRGKKSMADHVRSYIRSAYSWGLKSELDYRSTSPRRFKLVGNPAADIPTEPKNVGTRWLGEEEWVQLWRWLENPDTGVYPPYLRATQLLMLTGQRVQEICTLTVDQYDREEKMLDWSKTKSGRPHAIPLPELAVELLDSITPGPNGHYFPSMMNPETSVTHSTLYAFLWRARDRKTVPVVTNRDMRRTFKTLAGKAGLSQEIRDRLQNHARHDVSSRHYDRYSYIAEKRQAMEIWDKFVRKMLKEKTPRRLTVVAA</sequence>
<dbReference type="GO" id="GO:0044826">
    <property type="term" value="P:viral genome integration into host DNA"/>
    <property type="evidence" value="ECO:0007669"/>
    <property type="project" value="UniProtKB-KW"/>
</dbReference>
<keyword evidence="4" id="KW-0229">DNA integration</keyword>
<evidence type="ECO:0000313" key="13">
    <source>
        <dbReference type="EMBL" id="QBQ72150.1"/>
    </source>
</evidence>
<dbReference type="GO" id="GO:0006310">
    <property type="term" value="P:DNA recombination"/>
    <property type="evidence" value="ECO:0007669"/>
    <property type="project" value="UniProtKB-KW"/>
</dbReference>
<evidence type="ECO:0000256" key="7">
    <source>
        <dbReference type="ARBA" id="ARBA00023195"/>
    </source>
</evidence>
<feature type="domain" description="Core-binding (CB)" evidence="12">
    <location>
        <begin position="104"/>
        <end position="184"/>
    </location>
</feature>
<evidence type="ECO:0000256" key="9">
    <source>
        <dbReference type="ARBA" id="ARBA00049605"/>
    </source>
</evidence>
<dbReference type="InterPro" id="IPR002104">
    <property type="entry name" value="Integrase_catalytic"/>
</dbReference>
<dbReference type="Proteomes" id="UP000307326">
    <property type="component" value="Segment"/>
</dbReference>
<reference evidence="14" key="1">
    <citation type="submission" date="2019-03" db="EMBL/GenBank/DDBJ databases">
        <authorList>
            <person name="Bockoven R."/>
            <person name="Gutierrez J."/>
            <person name="Newkirk H."/>
            <person name="Liu M."/>
            <person name="Ramsey J."/>
            <person name="Cahill J."/>
        </authorList>
    </citation>
    <scope>NUCLEOTIDE SEQUENCE [LARGE SCALE GENOMIC DNA]</scope>
</reference>
<evidence type="ECO:0000256" key="5">
    <source>
        <dbReference type="ARBA" id="ARBA00023125"/>
    </source>
</evidence>
<dbReference type="GO" id="GO:0003677">
    <property type="term" value="F:DNA binding"/>
    <property type="evidence" value="ECO:0007669"/>
    <property type="project" value="UniProtKB-UniRule"/>
</dbReference>
<keyword evidence="8" id="KW-1160">Virus entry into host cell</keyword>
<dbReference type="InterPro" id="IPR013762">
    <property type="entry name" value="Integrase-like_cat_sf"/>
</dbReference>
<feature type="domain" description="Tyr recombinase" evidence="11">
    <location>
        <begin position="215"/>
        <end position="394"/>
    </location>
</feature>
<evidence type="ECO:0000256" key="10">
    <source>
        <dbReference type="PROSITE-ProRule" id="PRU01248"/>
    </source>
</evidence>
<evidence type="ECO:0000256" key="3">
    <source>
        <dbReference type="ARBA" id="ARBA00022679"/>
    </source>
</evidence>
<dbReference type="PANTHER" id="PTHR30629">
    <property type="entry name" value="PROPHAGE INTEGRASE"/>
    <property type="match status" value="1"/>
</dbReference>
<dbReference type="PANTHER" id="PTHR30629:SF2">
    <property type="entry name" value="PROPHAGE INTEGRASE INTS-RELATED"/>
    <property type="match status" value="1"/>
</dbReference>
<dbReference type="InterPro" id="IPR010998">
    <property type="entry name" value="Integrase_recombinase_N"/>
</dbReference>
<keyword evidence="7" id="KW-1179">Viral genome integration</keyword>
<dbReference type="EMBL" id="MK618715">
    <property type="protein sequence ID" value="QBQ72150.1"/>
    <property type="molecule type" value="Genomic_DNA"/>
</dbReference>
<protein>
    <recommendedName>
        <fullName evidence="2">Integrase</fullName>
    </recommendedName>
</protein>
<dbReference type="Gene3D" id="3.30.160.390">
    <property type="entry name" value="Integrase, DNA-binding domain"/>
    <property type="match status" value="1"/>
</dbReference>
<evidence type="ECO:0000256" key="6">
    <source>
        <dbReference type="ARBA" id="ARBA00023172"/>
    </source>
</evidence>
<proteinExistence type="inferred from homology"/>
<evidence type="ECO:0000256" key="8">
    <source>
        <dbReference type="ARBA" id="ARBA00023296"/>
    </source>
</evidence>
<dbReference type="GO" id="GO:0046718">
    <property type="term" value="P:symbiont entry into host cell"/>
    <property type="evidence" value="ECO:0007669"/>
    <property type="project" value="UniProtKB-KW"/>
</dbReference>
<dbReference type="InterPro" id="IPR038488">
    <property type="entry name" value="Integrase_DNA-bd_sf"/>
</dbReference>
<dbReference type="PROSITE" id="PS51898">
    <property type="entry name" value="TYR_RECOMBINASE"/>
    <property type="match status" value="1"/>
</dbReference>
<gene>
    <name evidence="13" type="ORF">CPT_Parlo_001</name>
</gene>
<dbReference type="Gene3D" id="1.10.150.130">
    <property type="match status" value="1"/>
</dbReference>
<evidence type="ECO:0000259" key="11">
    <source>
        <dbReference type="PROSITE" id="PS51898"/>
    </source>
</evidence>
<evidence type="ECO:0000313" key="14">
    <source>
        <dbReference type="Proteomes" id="UP000307326"/>
    </source>
</evidence>
<accession>A0A482MG80</accession>
<dbReference type="Pfam" id="PF00589">
    <property type="entry name" value="Phage_integrase"/>
    <property type="match status" value="1"/>
</dbReference>
<organism evidence="13 14">
    <name type="scientific">Serratia phage Parlo</name>
    <dbReference type="NCBI Taxonomy" id="2557554"/>
    <lineage>
        <taxon>Viruses</taxon>
        <taxon>Duplodnaviria</taxon>
        <taxon>Heunggongvirae</taxon>
        <taxon>Uroviricota</taxon>
        <taxon>Caudoviricetes</taxon>
        <taxon>Parlovirus</taxon>
        <taxon>Parlovirus parlo</taxon>
    </lineage>
</organism>
<dbReference type="SUPFAM" id="SSF56349">
    <property type="entry name" value="DNA breaking-rejoining enzymes"/>
    <property type="match status" value="1"/>
</dbReference>
<evidence type="ECO:0000256" key="4">
    <source>
        <dbReference type="ARBA" id="ARBA00022908"/>
    </source>
</evidence>
<dbReference type="InterPro" id="IPR011010">
    <property type="entry name" value="DNA_brk_join_enz"/>
</dbReference>
<name>A0A482MG80_9CAUD</name>
<keyword evidence="3" id="KW-0808">Transferase</keyword>
<comment type="function">
    <text evidence="9">Integrase is necessary for integration of the phage into the host genome by site-specific recombination. In conjunction with excisionase, integrase is also necessary for excision of the prophage from the host genome.</text>
</comment>
<keyword evidence="14" id="KW-1185">Reference proteome</keyword>
<evidence type="ECO:0000259" key="12">
    <source>
        <dbReference type="PROSITE" id="PS51900"/>
    </source>
</evidence>
<dbReference type="Gene3D" id="1.10.443.10">
    <property type="entry name" value="Intergrase catalytic core"/>
    <property type="match status" value="1"/>
</dbReference>
<evidence type="ECO:0000256" key="2">
    <source>
        <dbReference type="ARBA" id="ARBA00016082"/>
    </source>
</evidence>
<keyword evidence="6" id="KW-0233">DNA recombination</keyword>
<keyword evidence="5 10" id="KW-0238">DNA-binding</keyword>
<dbReference type="PROSITE" id="PS51900">
    <property type="entry name" value="CB"/>
    <property type="match status" value="1"/>
</dbReference>
<dbReference type="InterPro" id="IPR050808">
    <property type="entry name" value="Phage_Integrase"/>
</dbReference>
<dbReference type="GO" id="GO:0015074">
    <property type="term" value="P:DNA integration"/>
    <property type="evidence" value="ECO:0007669"/>
    <property type="project" value="UniProtKB-KW"/>
</dbReference>
<dbReference type="InterPro" id="IPR044068">
    <property type="entry name" value="CB"/>
</dbReference>